<evidence type="ECO:0000313" key="2">
    <source>
        <dbReference type="Proteomes" id="UP000652761"/>
    </source>
</evidence>
<dbReference type="EMBL" id="NMUH01015005">
    <property type="protein sequence ID" value="MQM23093.1"/>
    <property type="molecule type" value="Genomic_DNA"/>
</dbReference>
<protein>
    <submittedName>
        <fullName evidence="1">Uncharacterized protein</fullName>
    </submittedName>
</protein>
<accession>A0A843XVD0</accession>
<proteinExistence type="predicted"/>
<comment type="caution">
    <text evidence="1">The sequence shown here is derived from an EMBL/GenBank/DDBJ whole genome shotgun (WGS) entry which is preliminary data.</text>
</comment>
<organism evidence="1 2">
    <name type="scientific">Colocasia esculenta</name>
    <name type="common">Wild taro</name>
    <name type="synonym">Arum esculentum</name>
    <dbReference type="NCBI Taxonomy" id="4460"/>
    <lineage>
        <taxon>Eukaryota</taxon>
        <taxon>Viridiplantae</taxon>
        <taxon>Streptophyta</taxon>
        <taxon>Embryophyta</taxon>
        <taxon>Tracheophyta</taxon>
        <taxon>Spermatophyta</taxon>
        <taxon>Magnoliopsida</taxon>
        <taxon>Liliopsida</taxon>
        <taxon>Araceae</taxon>
        <taxon>Aroideae</taxon>
        <taxon>Colocasieae</taxon>
        <taxon>Colocasia</taxon>
    </lineage>
</organism>
<sequence>MEDAGRQVQVRSSWSSSTHLGVCVPLRLREPAYGVAFTSAGLLPVELVEGAFWRVFPEWHLGGSGGGSPRTGLCCFCSFAYCSVLSDGFLGHVGGLCVSLGCGWFASFSRARHALADGGLVSAVGAQLAVFPVEASVLRCDFAFRVWKILVVCVSFLYFPLVARGGDAPLWCCVARVHVIATFWWGHLPLSCFWVELVAPLVPTFPCGTMGRRECCSAMHWFFVVGLLVQALFRCVLDRASDCALEAFRVVVLVFGLSIGRDRGGAS</sequence>
<dbReference type="AlphaFoldDB" id="A0A843XVD0"/>
<evidence type="ECO:0000313" key="1">
    <source>
        <dbReference type="EMBL" id="MQM23093.1"/>
    </source>
</evidence>
<gene>
    <name evidence="1" type="ORF">Taro_056154</name>
</gene>
<keyword evidence="2" id="KW-1185">Reference proteome</keyword>
<dbReference type="Proteomes" id="UP000652761">
    <property type="component" value="Unassembled WGS sequence"/>
</dbReference>
<name>A0A843XVD0_COLES</name>
<reference evidence="1" key="1">
    <citation type="submission" date="2017-07" db="EMBL/GenBank/DDBJ databases">
        <title>Taro Niue Genome Assembly and Annotation.</title>
        <authorList>
            <person name="Atibalentja N."/>
            <person name="Keating K."/>
            <person name="Fields C.J."/>
        </authorList>
    </citation>
    <scope>NUCLEOTIDE SEQUENCE</scope>
    <source>
        <strain evidence="1">Niue_2</strain>
        <tissue evidence="1">Leaf</tissue>
    </source>
</reference>